<reference evidence="1 2" key="1">
    <citation type="submission" date="2020-04" db="EMBL/GenBank/DDBJ databases">
        <title>Rhodospirillaceae bacterium KN72 isolated from deep sea.</title>
        <authorList>
            <person name="Zhang D.-C."/>
        </authorList>
    </citation>
    <scope>NUCLEOTIDE SEQUENCE [LARGE SCALE GENOMIC DNA]</scope>
    <source>
        <strain evidence="1 2">KN72</strain>
    </source>
</reference>
<evidence type="ECO:0008006" key="3">
    <source>
        <dbReference type="Google" id="ProtNLM"/>
    </source>
</evidence>
<evidence type="ECO:0000313" key="1">
    <source>
        <dbReference type="EMBL" id="NMM45847.1"/>
    </source>
</evidence>
<dbReference type="AlphaFoldDB" id="A0A7Y0HHF1"/>
<organism evidence="1 2">
    <name type="scientific">Pacificispira spongiicola</name>
    <dbReference type="NCBI Taxonomy" id="2729598"/>
    <lineage>
        <taxon>Bacteria</taxon>
        <taxon>Pseudomonadati</taxon>
        <taxon>Pseudomonadota</taxon>
        <taxon>Alphaproteobacteria</taxon>
        <taxon>Rhodospirillales</taxon>
        <taxon>Rhodospirillaceae</taxon>
        <taxon>Pacificispira</taxon>
    </lineage>
</organism>
<dbReference type="Gene3D" id="3.30.559.10">
    <property type="entry name" value="Chloramphenicol acetyltransferase-like domain"/>
    <property type="match status" value="1"/>
</dbReference>
<dbReference type="EMBL" id="JABBNT010000004">
    <property type="protein sequence ID" value="NMM45847.1"/>
    <property type="molecule type" value="Genomic_DNA"/>
</dbReference>
<accession>A0A7Y0HHF1</accession>
<protein>
    <recommendedName>
        <fullName evidence="3">Chloramphenicol acetyltransferase</fullName>
    </recommendedName>
</protein>
<dbReference type="PANTHER" id="PTHR38474">
    <property type="entry name" value="SLR0299 PROTEIN"/>
    <property type="match status" value="1"/>
</dbReference>
<dbReference type="RefSeq" id="WP_169626223.1">
    <property type="nucleotide sequence ID" value="NZ_JABBNT010000004.1"/>
</dbReference>
<proteinExistence type="predicted"/>
<evidence type="ECO:0000313" key="2">
    <source>
        <dbReference type="Proteomes" id="UP000539372"/>
    </source>
</evidence>
<dbReference type="SMART" id="SM01059">
    <property type="entry name" value="CAT"/>
    <property type="match status" value="1"/>
</dbReference>
<dbReference type="Proteomes" id="UP000539372">
    <property type="component" value="Unassembled WGS sequence"/>
</dbReference>
<dbReference type="SUPFAM" id="SSF52777">
    <property type="entry name" value="CoA-dependent acyltransferases"/>
    <property type="match status" value="1"/>
</dbReference>
<comment type="caution">
    <text evidence="1">The sequence shown here is derived from an EMBL/GenBank/DDBJ whole genome shotgun (WGS) entry which is preliminary data.</text>
</comment>
<dbReference type="InterPro" id="IPR001707">
    <property type="entry name" value="Cmp_AcTrfase"/>
</dbReference>
<dbReference type="Pfam" id="PF00302">
    <property type="entry name" value="CAT"/>
    <property type="match status" value="1"/>
</dbReference>
<dbReference type="InterPro" id="IPR023213">
    <property type="entry name" value="CAT-like_dom_sf"/>
</dbReference>
<dbReference type="PANTHER" id="PTHR38474:SF1">
    <property type="entry name" value="SLR0299 PROTEIN"/>
    <property type="match status" value="1"/>
</dbReference>
<name>A0A7Y0HHF1_9PROT</name>
<dbReference type="GO" id="GO:0008811">
    <property type="term" value="F:chloramphenicol O-acetyltransferase activity"/>
    <property type="evidence" value="ECO:0007669"/>
    <property type="project" value="InterPro"/>
</dbReference>
<sequence length="216" mass="24182">MRKYATPENFSRLDQLNFYGGFDNPTVNIAALVEAEDFVTPAKRHGYPPFAIVLHALARASLDIDEFRFRIMDDAVYRVERLIVSYATTGKDGNVNFSSADYSADWPVFLDRYLKDKAVTAAADGLRKDSMDHRDYLFATCLPWLRFTAIQHPTGRFNDSSIPAVAVGKFGFAANKVDFPLSVQVHHGLADGVHIARYFDRVTELLNAVAGRSLND</sequence>
<gene>
    <name evidence="1" type="ORF">HH303_15225</name>
</gene>
<keyword evidence="2" id="KW-1185">Reference proteome</keyword>